<protein>
    <submittedName>
        <fullName evidence="1">Uncharacterized protein</fullName>
    </submittedName>
</protein>
<organism evidence="1 2">
    <name type="scientific">Penicillium nordicum</name>
    <dbReference type="NCBI Taxonomy" id="229535"/>
    <lineage>
        <taxon>Eukaryota</taxon>
        <taxon>Fungi</taxon>
        <taxon>Dikarya</taxon>
        <taxon>Ascomycota</taxon>
        <taxon>Pezizomycotina</taxon>
        <taxon>Eurotiomycetes</taxon>
        <taxon>Eurotiomycetidae</taxon>
        <taxon>Eurotiales</taxon>
        <taxon>Aspergillaceae</taxon>
        <taxon>Penicillium</taxon>
    </lineage>
</organism>
<sequence>CSKQQIANSKQISKGSVCSKQHACMHGSSTSSMVDVVLV</sequence>
<evidence type="ECO:0000313" key="2">
    <source>
        <dbReference type="Proteomes" id="UP000037696"/>
    </source>
</evidence>
<dbReference type="Proteomes" id="UP000037696">
    <property type="component" value="Unassembled WGS sequence"/>
</dbReference>
<reference evidence="1 2" key="1">
    <citation type="submission" date="2015-08" db="EMBL/GenBank/DDBJ databases">
        <title>Genome sequencing of Penicillium nordicum.</title>
        <authorList>
            <person name="Nguyen H.D."/>
            <person name="Seifert K.A."/>
        </authorList>
    </citation>
    <scope>NUCLEOTIDE SEQUENCE [LARGE SCALE GENOMIC DNA]</scope>
    <source>
        <strain evidence="1 2">DAOMC 185683</strain>
    </source>
</reference>
<keyword evidence="2" id="KW-1185">Reference proteome</keyword>
<dbReference type="EMBL" id="LHQQ01000401">
    <property type="protein sequence ID" value="KOS36718.1"/>
    <property type="molecule type" value="Genomic_DNA"/>
</dbReference>
<dbReference type="AlphaFoldDB" id="A0A0M8NQL0"/>
<proteinExistence type="predicted"/>
<accession>A0A0M8NQL0</accession>
<comment type="caution">
    <text evidence="1">The sequence shown here is derived from an EMBL/GenBank/DDBJ whole genome shotgun (WGS) entry which is preliminary data.</text>
</comment>
<feature type="non-terminal residue" evidence="1">
    <location>
        <position position="1"/>
    </location>
</feature>
<name>A0A0M8NQL0_9EURO</name>
<gene>
    <name evidence="1" type="ORF">ACN38_g12518</name>
</gene>
<evidence type="ECO:0000313" key="1">
    <source>
        <dbReference type="EMBL" id="KOS36718.1"/>
    </source>
</evidence>